<keyword evidence="2" id="KW-0328">Glycosyltransferase</keyword>
<evidence type="ECO:0000256" key="1">
    <source>
        <dbReference type="ARBA" id="ARBA00004123"/>
    </source>
</evidence>
<feature type="compositionally biased region" description="Basic residues" evidence="6">
    <location>
        <begin position="339"/>
        <end position="357"/>
    </location>
</feature>
<evidence type="ECO:0000256" key="5">
    <source>
        <dbReference type="ARBA" id="ARBA00023242"/>
    </source>
</evidence>
<dbReference type="GO" id="GO:0016757">
    <property type="term" value="F:glycosyltransferase activity"/>
    <property type="evidence" value="ECO:0007669"/>
    <property type="project" value="UniProtKB-KW"/>
</dbReference>
<dbReference type="EMBL" id="CAMPGE010002002">
    <property type="protein sequence ID" value="CAI2360805.1"/>
    <property type="molecule type" value="Genomic_DNA"/>
</dbReference>
<dbReference type="SUPFAM" id="SSF52949">
    <property type="entry name" value="Macro domain-like"/>
    <property type="match status" value="1"/>
</dbReference>
<dbReference type="PROSITE" id="PS51154">
    <property type="entry name" value="MACRO"/>
    <property type="match status" value="1"/>
</dbReference>
<evidence type="ECO:0000313" key="8">
    <source>
        <dbReference type="EMBL" id="CAI2360805.1"/>
    </source>
</evidence>
<sequence length="414" mass="45608">MDIKQKLAIVNKKKEPIKHKITRDMVTVTHGDITEQNTEAICNSIGPEVRYGFNGAIGKSIVKECGEEIIDECYDETKRVHGTDGHMKVGQFVTTGPGDSATFKHVIHCVCPSHVDEGADQALIDLVFGILMFCNRHMVESFATPPMSSGILGFTFERCARCFFTGIMDFLEAVEHKTTMKQLAFVIYEPEKAEEFQEIWDGLLIERFGSVEPDDTDSDEEGSPVLHAQDFVKMNKNSKPKTDSKPATKKIQNKIRQNVDSSSEEEEKEESKEAPTKKPAPKPTKKLAKKPAKAKAKIATKKIGIDSSDSSSDGEVSNFTKKTALNKPKSDLQSMKSKISTKSKPITKSRLKASAARKRPDTSSDDDSSDDAPPMKSVVSKSKRSVKGSVKKSIKSSTLSRKRPPLSSSSDDSD</sequence>
<dbReference type="GO" id="GO:0005737">
    <property type="term" value="C:cytoplasm"/>
    <property type="evidence" value="ECO:0007669"/>
    <property type="project" value="TreeGrafter"/>
</dbReference>
<name>A0AAD1U2D2_EUPCR</name>
<feature type="compositionally biased region" description="Low complexity" evidence="6">
    <location>
        <begin position="405"/>
        <end position="414"/>
    </location>
</feature>
<gene>
    <name evidence="8" type="ORF">ECRASSUSDP1_LOCUS2110</name>
</gene>
<feature type="domain" description="Macro" evidence="7">
    <location>
        <begin position="13"/>
        <end position="204"/>
    </location>
</feature>
<dbReference type="InterPro" id="IPR002589">
    <property type="entry name" value="Macro_dom"/>
</dbReference>
<proteinExistence type="predicted"/>
<comment type="subcellular location">
    <subcellularLocation>
        <location evidence="1">Nucleus</location>
    </subcellularLocation>
</comment>
<feature type="compositionally biased region" description="Basic residues" evidence="6">
    <location>
        <begin position="279"/>
        <end position="300"/>
    </location>
</feature>
<keyword evidence="3" id="KW-0808">Transferase</keyword>
<feature type="compositionally biased region" description="Basic residues" evidence="6">
    <location>
        <begin position="381"/>
        <end position="404"/>
    </location>
</feature>
<organism evidence="8 9">
    <name type="scientific">Euplotes crassus</name>
    <dbReference type="NCBI Taxonomy" id="5936"/>
    <lineage>
        <taxon>Eukaryota</taxon>
        <taxon>Sar</taxon>
        <taxon>Alveolata</taxon>
        <taxon>Ciliophora</taxon>
        <taxon>Intramacronucleata</taxon>
        <taxon>Spirotrichea</taxon>
        <taxon>Hypotrichia</taxon>
        <taxon>Euplotida</taxon>
        <taxon>Euplotidae</taxon>
        <taxon>Moneuplotes</taxon>
    </lineage>
</organism>
<feature type="region of interest" description="Disordered" evidence="6">
    <location>
        <begin position="211"/>
        <end position="414"/>
    </location>
</feature>
<evidence type="ECO:0000313" key="9">
    <source>
        <dbReference type="Proteomes" id="UP001295684"/>
    </source>
</evidence>
<dbReference type="GO" id="GO:0005634">
    <property type="term" value="C:nucleus"/>
    <property type="evidence" value="ECO:0007669"/>
    <property type="project" value="UniProtKB-SubCell"/>
</dbReference>
<evidence type="ECO:0000256" key="4">
    <source>
        <dbReference type="ARBA" id="ARBA00023027"/>
    </source>
</evidence>
<dbReference type="SMART" id="SM00506">
    <property type="entry name" value="A1pp"/>
    <property type="match status" value="1"/>
</dbReference>
<dbReference type="AlphaFoldDB" id="A0AAD1U2D2"/>
<evidence type="ECO:0000256" key="3">
    <source>
        <dbReference type="ARBA" id="ARBA00022679"/>
    </source>
</evidence>
<protein>
    <recommendedName>
        <fullName evidence="7">Macro domain-containing protein</fullName>
    </recommendedName>
</protein>
<keyword evidence="5" id="KW-0539">Nucleus</keyword>
<dbReference type="GO" id="GO:0003714">
    <property type="term" value="F:transcription corepressor activity"/>
    <property type="evidence" value="ECO:0007669"/>
    <property type="project" value="TreeGrafter"/>
</dbReference>
<dbReference type="PANTHER" id="PTHR14453">
    <property type="entry name" value="PARP/ZINC FINGER CCCH TYPE DOMAIN CONTAINING PROTEIN"/>
    <property type="match status" value="1"/>
</dbReference>
<accession>A0AAD1U2D2</accession>
<comment type="caution">
    <text evidence="8">The sequence shown here is derived from an EMBL/GenBank/DDBJ whole genome shotgun (WGS) entry which is preliminary data.</text>
</comment>
<keyword evidence="4" id="KW-0520">NAD</keyword>
<reference evidence="8" key="1">
    <citation type="submission" date="2023-07" db="EMBL/GenBank/DDBJ databases">
        <authorList>
            <consortium name="AG Swart"/>
            <person name="Singh M."/>
            <person name="Singh A."/>
            <person name="Seah K."/>
            <person name="Emmerich C."/>
        </authorList>
    </citation>
    <scope>NUCLEOTIDE SEQUENCE</scope>
    <source>
        <strain evidence="8">DP1</strain>
    </source>
</reference>
<keyword evidence="9" id="KW-1185">Reference proteome</keyword>
<dbReference type="Pfam" id="PF01661">
    <property type="entry name" value="Macro"/>
    <property type="match status" value="1"/>
</dbReference>
<evidence type="ECO:0000256" key="6">
    <source>
        <dbReference type="SAM" id="MobiDB-lite"/>
    </source>
</evidence>
<feature type="compositionally biased region" description="Polar residues" evidence="6">
    <location>
        <begin position="314"/>
        <end position="323"/>
    </location>
</feature>
<dbReference type="InterPro" id="IPR052056">
    <property type="entry name" value="Mono-ARTD/PARP"/>
</dbReference>
<dbReference type="PANTHER" id="PTHR14453:SF67">
    <property type="entry name" value="POLY [ADP-RIBOSE] POLYMERASE"/>
    <property type="match status" value="1"/>
</dbReference>
<evidence type="ECO:0000256" key="2">
    <source>
        <dbReference type="ARBA" id="ARBA00022676"/>
    </source>
</evidence>
<dbReference type="GO" id="GO:0010629">
    <property type="term" value="P:negative regulation of gene expression"/>
    <property type="evidence" value="ECO:0007669"/>
    <property type="project" value="TreeGrafter"/>
</dbReference>
<dbReference type="Gene3D" id="3.40.220.10">
    <property type="entry name" value="Leucine Aminopeptidase, subunit E, domain 1"/>
    <property type="match status" value="1"/>
</dbReference>
<evidence type="ECO:0000259" key="7">
    <source>
        <dbReference type="PROSITE" id="PS51154"/>
    </source>
</evidence>
<feature type="compositionally biased region" description="Acidic residues" evidence="6">
    <location>
        <begin position="212"/>
        <end position="222"/>
    </location>
</feature>
<dbReference type="Proteomes" id="UP001295684">
    <property type="component" value="Unassembled WGS sequence"/>
</dbReference>
<dbReference type="InterPro" id="IPR043472">
    <property type="entry name" value="Macro_dom-like"/>
</dbReference>